<keyword evidence="2" id="KW-0238">DNA-binding</keyword>
<comment type="caution">
    <text evidence="2">The sequence shown here is derived from an EMBL/GenBank/DDBJ whole genome shotgun (WGS) entry which is preliminary data.</text>
</comment>
<protein>
    <submittedName>
        <fullName evidence="2">DNA-binding transcriptional MerR regulator</fullName>
    </submittedName>
</protein>
<proteinExistence type="predicted"/>
<dbReference type="SUPFAM" id="SSF46955">
    <property type="entry name" value="Putative DNA-binding domain"/>
    <property type="match status" value="1"/>
</dbReference>
<gene>
    <name evidence="2" type="ORF">GGR38_003261</name>
</gene>
<dbReference type="AlphaFoldDB" id="A0A7W6CGW4"/>
<evidence type="ECO:0000313" key="3">
    <source>
        <dbReference type="Proteomes" id="UP000548867"/>
    </source>
</evidence>
<dbReference type="InterPro" id="IPR009061">
    <property type="entry name" value="DNA-bd_dom_put_sf"/>
</dbReference>
<evidence type="ECO:0000313" key="2">
    <source>
        <dbReference type="EMBL" id="MBB3956298.1"/>
    </source>
</evidence>
<sequence length="258" mass="29532">MHDAYPTNLFSRQQIAEITGLDDSTLNYWMREGVLRAAEGGTGRGSHRKFTYCEATLAGILNELHHFGIGVKAMAQLASRFHDAVDWMAERAIDIHNLGRIVEASQIRREIIEKGCSTVTYGRSEIIPEHANLLVHRDNYGAWVELDWDQAIAYQFRNRKKSQLSQKEKDLVFSWDSVEAIRKFNRHLDYFEAIAEIELRPPGYLDVQGSTLIGRNEDGEWEIFSREIGDATPISYIGIDIRTLTYRMWSPLLGSVVQ</sequence>
<keyword evidence="3" id="KW-1185">Reference proteome</keyword>
<reference evidence="2 3" key="1">
    <citation type="submission" date="2020-08" db="EMBL/GenBank/DDBJ databases">
        <title>Genomic Encyclopedia of Type Strains, Phase IV (KMG-IV): sequencing the most valuable type-strain genomes for metagenomic binning, comparative biology and taxonomic classification.</title>
        <authorList>
            <person name="Goeker M."/>
        </authorList>
    </citation>
    <scope>NUCLEOTIDE SEQUENCE [LARGE SCALE GENOMIC DNA]</scope>
    <source>
        <strain evidence="2 3">DSM 27057</strain>
    </source>
</reference>
<evidence type="ECO:0000259" key="1">
    <source>
        <dbReference type="Pfam" id="PF13411"/>
    </source>
</evidence>
<dbReference type="RefSeq" id="WP_183627203.1">
    <property type="nucleotide sequence ID" value="NZ_JACIDX010000013.1"/>
</dbReference>
<accession>A0A7W6CGW4</accession>
<dbReference type="InterPro" id="IPR000551">
    <property type="entry name" value="MerR-type_HTH_dom"/>
</dbReference>
<organism evidence="2 3">
    <name type="scientific">Novosphingobium sediminicola</name>
    <dbReference type="NCBI Taxonomy" id="563162"/>
    <lineage>
        <taxon>Bacteria</taxon>
        <taxon>Pseudomonadati</taxon>
        <taxon>Pseudomonadota</taxon>
        <taxon>Alphaproteobacteria</taxon>
        <taxon>Sphingomonadales</taxon>
        <taxon>Sphingomonadaceae</taxon>
        <taxon>Novosphingobium</taxon>
    </lineage>
</organism>
<dbReference type="GO" id="GO:0003677">
    <property type="term" value="F:DNA binding"/>
    <property type="evidence" value="ECO:0007669"/>
    <property type="project" value="UniProtKB-KW"/>
</dbReference>
<dbReference type="EMBL" id="JACIDX010000013">
    <property type="protein sequence ID" value="MBB3956298.1"/>
    <property type="molecule type" value="Genomic_DNA"/>
</dbReference>
<name>A0A7W6CGW4_9SPHN</name>
<dbReference type="Pfam" id="PF13411">
    <property type="entry name" value="MerR_1"/>
    <property type="match status" value="1"/>
</dbReference>
<dbReference type="Gene3D" id="1.10.1660.10">
    <property type="match status" value="1"/>
</dbReference>
<dbReference type="GO" id="GO:0006355">
    <property type="term" value="P:regulation of DNA-templated transcription"/>
    <property type="evidence" value="ECO:0007669"/>
    <property type="project" value="InterPro"/>
</dbReference>
<feature type="domain" description="HTH merR-type" evidence="1">
    <location>
        <begin position="14"/>
        <end position="77"/>
    </location>
</feature>
<dbReference type="Proteomes" id="UP000548867">
    <property type="component" value="Unassembled WGS sequence"/>
</dbReference>